<dbReference type="STRING" id="2282107.A0A286UMH9"/>
<reference evidence="13 14" key="1">
    <citation type="journal article" date="2017" name="Mol. Ecol.">
        <title>Comparative and population genomic landscape of Phellinus noxius: A hypervariable fungus causing root rot in trees.</title>
        <authorList>
            <person name="Chung C.L."/>
            <person name="Lee T.J."/>
            <person name="Akiba M."/>
            <person name="Lee H.H."/>
            <person name="Kuo T.H."/>
            <person name="Liu D."/>
            <person name="Ke H.M."/>
            <person name="Yokoi T."/>
            <person name="Roa M.B."/>
            <person name="Lu M.J."/>
            <person name="Chang Y.Y."/>
            <person name="Ann P.J."/>
            <person name="Tsai J.N."/>
            <person name="Chen C.Y."/>
            <person name="Tzean S.S."/>
            <person name="Ota Y."/>
            <person name="Hattori T."/>
            <person name="Sahashi N."/>
            <person name="Liou R.F."/>
            <person name="Kikuchi T."/>
            <person name="Tsai I.J."/>
        </authorList>
    </citation>
    <scope>NUCLEOTIDE SEQUENCE [LARGE SCALE GENOMIC DNA]</scope>
    <source>
        <strain evidence="13 14">FFPRI411160</strain>
    </source>
</reference>
<comment type="subcellular location">
    <subcellularLocation>
        <location evidence="2">Golgi apparatus membrane</location>
        <topology evidence="2">Multi-pass membrane protein</topology>
    </subcellularLocation>
</comment>
<dbReference type="InParanoid" id="A0A286UMH9"/>
<dbReference type="PANTHER" id="PTHR47549:SF2">
    <property type="entry name" value="GOLGI APPARATUS MEMBRANE PROTEIN TVP38"/>
    <property type="match status" value="1"/>
</dbReference>
<dbReference type="Proteomes" id="UP000217199">
    <property type="component" value="Unassembled WGS sequence"/>
</dbReference>
<feature type="transmembrane region" description="Helical" evidence="11">
    <location>
        <begin position="88"/>
        <end position="108"/>
    </location>
</feature>
<evidence type="ECO:0000256" key="10">
    <source>
        <dbReference type="SAM" id="MobiDB-lite"/>
    </source>
</evidence>
<evidence type="ECO:0000256" key="5">
    <source>
        <dbReference type="ARBA" id="ARBA00020673"/>
    </source>
</evidence>
<feature type="domain" description="VTT" evidence="12">
    <location>
        <begin position="148"/>
        <end position="262"/>
    </location>
</feature>
<organism evidence="13 14">
    <name type="scientific">Pyrrhoderma noxium</name>
    <dbReference type="NCBI Taxonomy" id="2282107"/>
    <lineage>
        <taxon>Eukaryota</taxon>
        <taxon>Fungi</taxon>
        <taxon>Dikarya</taxon>
        <taxon>Basidiomycota</taxon>
        <taxon>Agaricomycotina</taxon>
        <taxon>Agaricomycetes</taxon>
        <taxon>Hymenochaetales</taxon>
        <taxon>Hymenochaetaceae</taxon>
        <taxon>Pyrrhoderma</taxon>
    </lineage>
</organism>
<comment type="function">
    <text evidence="1">Golgi membrane protein involved in vesicular trafficking and spindle migration.</text>
</comment>
<evidence type="ECO:0000313" key="14">
    <source>
        <dbReference type="Proteomes" id="UP000217199"/>
    </source>
</evidence>
<keyword evidence="14" id="KW-1185">Reference proteome</keyword>
<dbReference type="GO" id="GO:0000139">
    <property type="term" value="C:Golgi membrane"/>
    <property type="evidence" value="ECO:0007669"/>
    <property type="project" value="UniProtKB-SubCell"/>
</dbReference>
<dbReference type="AlphaFoldDB" id="A0A286UMH9"/>
<feature type="transmembrane region" description="Helical" evidence="11">
    <location>
        <begin position="153"/>
        <end position="183"/>
    </location>
</feature>
<evidence type="ECO:0000256" key="9">
    <source>
        <dbReference type="ARBA" id="ARBA00023136"/>
    </source>
</evidence>
<keyword evidence="7 11" id="KW-1133">Transmembrane helix</keyword>
<proteinExistence type="inferred from homology"/>
<evidence type="ECO:0000256" key="6">
    <source>
        <dbReference type="ARBA" id="ARBA00022692"/>
    </source>
</evidence>
<evidence type="ECO:0000259" key="12">
    <source>
        <dbReference type="Pfam" id="PF09335"/>
    </source>
</evidence>
<dbReference type="FunCoup" id="A0A286UMH9">
    <property type="interactions" value="26"/>
</dbReference>
<comment type="caution">
    <text evidence="13">The sequence shown here is derived from an EMBL/GenBank/DDBJ whole genome shotgun (WGS) entry which is preliminary data.</text>
</comment>
<feature type="transmembrane region" description="Helical" evidence="11">
    <location>
        <begin position="278"/>
        <end position="298"/>
    </location>
</feature>
<evidence type="ECO:0000256" key="3">
    <source>
        <dbReference type="ARBA" id="ARBA00008640"/>
    </source>
</evidence>
<evidence type="ECO:0000313" key="13">
    <source>
        <dbReference type="EMBL" id="PAV20655.1"/>
    </source>
</evidence>
<feature type="compositionally biased region" description="Polar residues" evidence="10">
    <location>
        <begin position="1"/>
        <end position="24"/>
    </location>
</feature>
<sequence length="334" mass="37643">MDPIKQTGSFSTSRSTVNMPSPQIVQPIPGRGQAKHKAYDSESTPFFVEQMRITRTPSPTPSEVEALENKKFDWSRLRTKEFWFRRETLIRGAIFAVVIAIVVLMIIYKHDIIDALEPPAAKLRDMPAGWLIPVALIVVVSFPPLFGHEIIAILVGVVWGLWIGFGIVAFGTLLGDIIIFFFFRALCMARCEKYEKTNISYGCLARSLREGGFKLAIIARFSAYPSHLLTAVFSTGGIDFKTYIISCVIALPKQLFLVYTGHVFEASGSGEQTKKDKVIYDVALVAMILLTLVAGRMIKTKMDQVRPEVVYARRKHRQQMQDEENVVQIRDMHV</sequence>
<comment type="similarity">
    <text evidence="3">Belongs to the TVP38/TMEM64 family.</text>
</comment>
<evidence type="ECO:0000256" key="2">
    <source>
        <dbReference type="ARBA" id="ARBA00004653"/>
    </source>
</evidence>
<evidence type="ECO:0000256" key="8">
    <source>
        <dbReference type="ARBA" id="ARBA00023034"/>
    </source>
</evidence>
<dbReference type="Pfam" id="PF09335">
    <property type="entry name" value="VTT_dom"/>
    <property type="match status" value="1"/>
</dbReference>
<keyword evidence="6 11" id="KW-0812">Transmembrane</keyword>
<dbReference type="InterPro" id="IPR051076">
    <property type="entry name" value="Golgi_membrane_TVP38/TMEM64"/>
</dbReference>
<evidence type="ECO:0000256" key="11">
    <source>
        <dbReference type="SAM" id="Phobius"/>
    </source>
</evidence>
<feature type="region of interest" description="Disordered" evidence="10">
    <location>
        <begin position="1"/>
        <end position="30"/>
    </location>
</feature>
<evidence type="ECO:0000256" key="7">
    <source>
        <dbReference type="ARBA" id="ARBA00022989"/>
    </source>
</evidence>
<dbReference type="EMBL" id="NBII01000003">
    <property type="protein sequence ID" value="PAV20655.1"/>
    <property type="molecule type" value="Genomic_DNA"/>
</dbReference>
<name>A0A286UMH9_9AGAM</name>
<protein>
    <recommendedName>
        <fullName evidence="4">Golgi apparatus membrane protein TVP38</fullName>
    </recommendedName>
    <alternativeName>
        <fullName evidence="5">Golgi apparatus membrane protein tvp38</fullName>
    </alternativeName>
</protein>
<feature type="transmembrane region" description="Helical" evidence="11">
    <location>
        <begin position="128"/>
        <end position="146"/>
    </location>
</feature>
<evidence type="ECO:0000256" key="1">
    <source>
        <dbReference type="ARBA" id="ARBA00002978"/>
    </source>
</evidence>
<dbReference type="PANTHER" id="PTHR47549">
    <property type="entry name" value="GOLGI APPARATUS MEMBRANE PROTEIN TVP38-RELATED"/>
    <property type="match status" value="1"/>
</dbReference>
<keyword evidence="8" id="KW-0333">Golgi apparatus</keyword>
<evidence type="ECO:0000256" key="4">
    <source>
        <dbReference type="ARBA" id="ARBA00013533"/>
    </source>
</evidence>
<dbReference type="OrthoDB" id="166803at2759"/>
<keyword evidence="9 11" id="KW-0472">Membrane</keyword>
<accession>A0A286UMH9</accession>
<gene>
    <name evidence="13" type="ORF">PNOK_0328200</name>
</gene>
<dbReference type="InterPro" id="IPR032816">
    <property type="entry name" value="VTT_dom"/>
</dbReference>